<dbReference type="RefSeq" id="WP_093331194.1">
    <property type="nucleotide sequence ID" value="NZ_FOXP01000002.1"/>
</dbReference>
<name>A0A1I5QLV6_9SPHN</name>
<keyword evidence="4" id="KW-1185">Reference proteome</keyword>
<dbReference type="Proteomes" id="UP000199586">
    <property type="component" value="Unassembled WGS sequence"/>
</dbReference>
<dbReference type="NCBIfam" id="TIGR02595">
    <property type="entry name" value="PEP_CTERM"/>
    <property type="match status" value="1"/>
</dbReference>
<evidence type="ECO:0000313" key="3">
    <source>
        <dbReference type="EMBL" id="SFP47274.1"/>
    </source>
</evidence>
<proteinExistence type="predicted"/>
<dbReference type="InterPro" id="IPR013424">
    <property type="entry name" value="Ice-binding_C"/>
</dbReference>
<gene>
    <name evidence="3" type="ORF">SAMN04488241_102150</name>
</gene>
<organism evidence="3 4">
    <name type="scientific">Sphingomonas rubra</name>
    <dbReference type="NCBI Taxonomy" id="634430"/>
    <lineage>
        <taxon>Bacteria</taxon>
        <taxon>Pseudomonadati</taxon>
        <taxon>Pseudomonadota</taxon>
        <taxon>Alphaproteobacteria</taxon>
        <taxon>Sphingomonadales</taxon>
        <taxon>Sphingomonadaceae</taxon>
        <taxon>Sphingomonas</taxon>
    </lineage>
</organism>
<feature type="chain" id="PRO_5011573016" evidence="1">
    <location>
        <begin position="23"/>
        <end position="259"/>
    </location>
</feature>
<evidence type="ECO:0000313" key="4">
    <source>
        <dbReference type="Proteomes" id="UP000199586"/>
    </source>
</evidence>
<dbReference type="AlphaFoldDB" id="A0A1I5QLV6"/>
<protein>
    <submittedName>
        <fullName evidence="3">PEP-CTERM protein-sorting domain-containing protein</fullName>
    </submittedName>
</protein>
<evidence type="ECO:0000259" key="2">
    <source>
        <dbReference type="Pfam" id="PF07589"/>
    </source>
</evidence>
<feature type="domain" description="Ice-binding protein C-terminal" evidence="2">
    <location>
        <begin position="224"/>
        <end position="248"/>
    </location>
</feature>
<evidence type="ECO:0000256" key="1">
    <source>
        <dbReference type="SAM" id="SignalP"/>
    </source>
</evidence>
<dbReference type="NCBIfam" id="NF035944">
    <property type="entry name" value="PEPxxWA-CTERM"/>
    <property type="match status" value="1"/>
</dbReference>
<reference evidence="3 4" key="1">
    <citation type="submission" date="2016-10" db="EMBL/GenBank/DDBJ databases">
        <authorList>
            <person name="de Groot N.N."/>
        </authorList>
    </citation>
    <scope>NUCLEOTIDE SEQUENCE [LARGE SCALE GENOMIC DNA]</scope>
    <source>
        <strain evidence="3 4">CGMCC 1.9113</strain>
    </source>
</reference>
<dbReference type="EMBL" id="FOXP01000002">
    <property type="protein sequence ID" value="SFP47274.1"/>
    <property type="molecule type" value="Genomic_DNA"/>
</dbReference>
<keyword evidence="1" id="KW-0732">Signal</keyword>
<sequence length="259" mass="27528">MRKLFRIGLAVTTMAAALPAQAATFVFNTVNSGRSSGSDIGNSFTYATRANDGSVVNMKVTGWSVATDYSVMPGTVHSWNADGLGIYQQGEKDAGNLHQIDNVNGWEFALLQFDRAVTLTSGVLNPFKLTDLGYSDSDAFISNATLSGAWDQNLTGRTFGSLLPTFRDNGVNTDNTTFKSNLQTFNMPAGAAGNVWIVGGSYFGPDDRNDAFKLAQISGSTPGAVPEPASWMMMIVGFGAIGAAIRRRRSKVATTPDLA</sequence>
<dbReference type="Pfam" id="PF07589">
    <property type="entry name" value="PEP-CTERM"/>
    <property type="match status" value="1"/>
</dbReference>
<feature type="signal peptide" evidence="1">
    <location>
        <begin position="1"/>
        <end position="22"/>
    </location>
</feature>
<accession>A0A1I5QLV6</accession>